<dbReference type="InterPro" id="IPR000873">
    <property type="entry name" value="AMP-dep_synth/lig_dom"/>
</dbReference>
<protein>
    <submittedName>
        <fullName evidence="2">AMP-binding enzyme family protein</fullName>
    </submittedName>
</protein>
<dbReference type="Pfam" id="PF00501">
    <property type="entry name" value="AMP-binding"/>
    <property type="match status" value="1"/>
</dbReference>
<dbReference type="Gene3D" id="3.40.50.980">
    <property type="match status" value="1"/>
</dbReference>
<dbReference type="GO" id="GO:0031177">
    <property type="term" value="F:phosphopantetheine binding"/>
    <property type="evidence" value="ECO:0007669"/>
    <property type="project" value="TreeGrafter"/>
</dbReference>
<gene>
    <name evidence="2" type="ORF">BZL29_0632</name>
</gene>
<sequence length="175" mass="18188">MPEWVAASPTAFHDLLVAEQVSVLDQSPSAVGMLSPHGLESMALVVGGEACPAAVVDRWAGGRVMINAYGPTETTVDAVRSAPLKAGSGVPPIGSPVAGRRCSCWTAGCGRCRRGWWGVVCGGSRCRRWVLASRRVECVAVCGVPVWSGRFADVSHRGSGALGCRWAAGVSGARR</sequence>
<dbReference type="SUPFAM" id="SSF56801">
    <property type="entry name" value="Acetyl-CoA synthetase-like"/>
    <property type="match status" value="1"/>
</dbReference>
<evidence type="ECO:0000313" key="2">
    <source>
        <dbReference type="EMBL" id="OOK83267.1"/>
    </source>
</evidence>
<dbReference type="EMBL" id="MVBN01000001">
    <property type="protein sequence ID" value="OOK83267.1"/>
    <property type="molecule type" value="Genomic_DNA"/>
</dbReference>
<proteinExistence type="predicted"/>
<evidence type="ECO:0000313" key="3">
    <source>
        <dbReference type="Proteomes" id="UP000188532"/>
    </source>
</evidence>
<accession>A0A1V3XVK1</accession>
<name>A0A1V3XVK1_MYCKA</name>
<dbReference type="PANTHER" id="PTHR45527:SF1">
    <property type="entry name" value="FATTY ACID SYNTHASE"/>
    <property type="match status" value="1"/>
</dbReference>
<dbReference type="PANTHER" id="PTHR45527">
    <property type="entry name" value="NONRIBOSOMAL PEPTIDE SYNTHETASE"/>
    <property type="match status" value="1"/>
</dbReference>
<evidence type="ECO:0000259" key="1">
    <source>
        <dbReference type="Pfam" id="PF00501"/>
    </source>
</evidence>
<reference evidence="2 3" key="1">
    <citation type="submission" date="2017-02" db="EMBL/GenBank/DDBJ databases">
        <title>Complete genome sequences of Mycobacterium kansasii strains isolated from rhesus macaques.</title>
        <authorList>
            <person name="Panda A."/>
            <person name="Nagaraj S."/>
            <person name="Zhao X."/>
            <person name="Tettelin H."/>
            <person name="Detolla L.J."/>
        </authorList>
    </citation>
    <scope>NUCLEOTIDE SEQUENCE [LARGE SCALE GENOMIC DNA]</scope>
    <source>
        <strain evidence="2 3">11-3469</strain>
    </source>
</reference>
<dbReference type="GO" id="GO:0005737">
    <property type="term" value="C:cytoplasm"/>
    <property type="evidence" value="ECO:0007669"/>
    <property type="project" value="TreeGrafter"/>
</dbReference>
<dbReference type="Proteomes" id="UP000188532">
    <property type="component" value="Unassembled WGS sequence"/>
</dbReference>
<feature type="domain" description="AMP-dependent synthetase/ligase" evidence="1">
    <location>
        <begin position="2"/>
        <end position="100"/>
    </location>
</feature>
<dbReference type="GO" id="GO:0044550">
    <property type="term" value="P:secondary metabolite biosynthetic process"/>
    <property type="evidence" value="ECO:0007669"/>
    <property type="project" value="TreeGrafter"/>
</dbReference>
<dbReference type="GO" id="GO:0043041">
    <property type="term" value="P:amino acid activation for nonribosomal peptide biosynthetic process"/>
    <property type="evidence" value="ECO:0007669"/>
    <property type="project" value="TreeGrafter"/>
</dbReference>
<organism evidence="2 3">
    <name type="scientific">Mycobacterium kansasii</name>
    <dbReference type="NCBI Taxonomy" id="1768"/>
    <lineage>
        <taxon>Bacteria</taxon>
        <taxon>Bacillati</taxon>
        <taxon>Actinomycetota</taxon>
        <taxon>Actinomycetes</taxon>
        <taxon>Mycobacteriales</taxon>
        <taxon>Mycobacteriaceae</taxon>
        <taxon>Mycobacterium</taxon>
    </lineage>
</organism>
<comment type="caution">
    <text evidence="2">The sequence shown here is derived from an EMBL/GenBank/DDBJ whole genome shotgun (WGS) entry which is preliminary data.</text>
</comment>
<dbReference type="AlphaFoldDB" id="A0A1V3XVK1"/>